<sequence>MAFNNQIEELKGQIKVLEKKLALLEQIEEHKSPVEKAYRDVYGKYPITDDMSGADIDYVSWDAFQKGYNAAYEEKVSEEPEEQKWDAVRESVRWCEKNPDKDPLDCLKPQTPEQVADGLKEAFREAIKGGIIPEVNKPTDDLIDKLTKNPPEFLKFELGQSLTDLIYDWWEDIFTVQSDMDMETSIDELVERIKQWLPKPQSAAGSQSLGVEDMVEGFNDAIKKIKRKLR</sequence>
<dbReference type="Proteomes" id="UP000664915">
    <property type="component" value="Segment"/>
</dbReference>
<dbReference type="GeneID" id="77946279"/>
<keyword evidence="2" id="KW-1185">Reference proteome</keyword>
<protein>
    <submittedName>
        <fullName evidence="1">Uncharacterized protein</fullName>
    </submittedName>
</protein>
<evidence type="ECO:0000313" key="1">
    <source>
        <dbReference type="EMBL" id="QPX48074.1"/>
    </source>
</evidence>
<dbReference type="KEGG" id="vg:77946279"/>
<name>A0A879R1K2_9CAUD</name>
<evidence type="ECO:0000313" key="2">
    <source>
        <dbReference type="Proteomes" id="UP000664915"/>
    </source>
</evidence>
<dbReference type="RefSeq" id="YP_010670084.1">
    <property type="nucleotide sequence ID" value="NC_070963.1"/>
</dbReference>
<reference evidence="1" key="1">
    <citation type="submission" date="2020-09" db="EMBL/GenBank/DDBJ databases">
        <authorList>
            <person name="Zhang D."/>
            <person name="Hatherill J.R."/>
            <person name="Ramirez J.F."/>
            <person name="Edinger B."/>
            <person name="Balarin R."/>
            <person name="Sullivan A."/>
            <person name="Humpal K.M."/>
            <person name="Guseva A."/>
            <person name="Butela K.A."/>
            <person name="Garlena R.A."/>
            <person name="Russell D.A."/>
            <person name="Pope W.H."/>
            <person name="Jacobs-Sera D."/>
            <person name="Hatfull G.F."/>
        </authorList>
    </citation>
    <scope>NUCLEOTIDE SEQUENCE</scope>
</reference>
<accession>A0A879R1K2</accession>
<proteinExistence type="predicted"/>
<dbReference type="EMBL" id="MW015081">
    <property type="protein sequence ID" value="QPX48074.1"/>
    <property type="molecule type" value="Genomic_DNA"/>
</dbReference>
<organism evidence="1 2">
    <name type="scientific">Synechococcus phage S-SRM01</name>
    <dbReference type="NCBI Taxonomy" id="2781608"/>
    <lineage>
        <taxon>Viruses</taxon>
        <taxon>Duplodnaviria</taxon>
        <taxon>Heunggongvirae</taxon>
        <taxon>Uroviricota</taxon>
        <taxon>Caudoviricetes</taxon>
        <taxon>Pantevenvirales</taxon>
        <taxon>Kyanoviridae</taxon>
        <taxon>Serangoonvirus</taxon>
        <taxon>Serangoonvirus essarone</taxon>
    </lineage>
</organism>